<dbReference type="InterPro" id="IPR006885">
    <property type="entry name" value="NADH_UbQ_FeS_4_mit-like"/>
</dbReference>
<keyword evidence="7 10" id="KW-0249">Electron transport</keyword>
<name>A0A8S4C2P6_9ACAR</name>
<keyword evidence="4 10" id="KW-0679">Respiratory chain</keyword>
<evidence type="ECO:0000256" key="2">
    <source>
        <dbReference type="ARBA" id="ARBA00015796"/>
    </source>
</evidence>
<proteinExistence type="inferred from homology"/>
<evidence type="ECO:0000313" key="12">
    <source>
        <dbReference type="Proteomes" id="UP000837675"/>
    </source>
</evidence>
<evidence type="ECO:0000256" key="9">
    <source>
        <dbReference type="ARBA" id="ARBA00023136"/>
    </source>
</evidence>
<keyword evidence="6 10" id="KW-0809">Transit peptide</keyword>
<comment type="function">
    <text evidence="10">Accessory subunit of the mitochondrial membrane respiratory chain NADH dehydrogenase (Complex I), that is believed not to be involved in catalysis. Complex I functions in the transfer of electrons from NADH to the respiratory chain. The immediate electron acceptor for the enzyme is believed to be ubiquinone.</text>
</comment>
<dbReference type="Pfam" id="PF04800">
    <property type="entry name" value="NDUS4"/>
    <property type="match status" value="1"/>
</dbReference>
<evidence type="ECO:0000256" key="5">
    <source>
        <dbReference type="ARBA" id="ARBA00022792"/>
    </source>
</evidence>
<keyword evidence="8 10" id="KW-0496">Mitochondrion</keyword>
<evidence type="ECO:0000256" key="3">
    <source>
        <dbReference type="ARBA" id="ARBA00022448"/>
    </source>
</evidence>
<evidence type="ECO:0000256" key="4">
    <source>
        <dbReference type="ARBA" id="ARBA00022660"/>
    </source>
</evidence>
<gene>
    <name evidence="11" type="ORF">MHYMCMPASI_00680</name>
</gene>
<dbReference type="GO" id="GO:0022900">
    <property type="term" value="P:electron transport chain"/>
    <property type="evidence" value="ECO:0007669"/>
    <property type="project" value="InterPro"/>
</dbReference>
<evidence type="ECO:0000256" key="7">
    <source>
        <dbReference type="ARBA" id="ARBA00022982"/>
    </source>
</evidence>
<dbReference type="Gene3D" id="3.30.160.190">
    <property type="entry name" value="atu1810 like domain"/>
    <property type="match status" value="1"/>
</dbReference>
<comment type="caution">
    <text evidence="11">The sequence shown here is derived from an EMBL/GenBank/DDBJ whole genome shotgun (WGS) entry which is preliminary data.</text>
</comment>
<dbReference type="AlphaFoldDB" id="A0A8S4C2P6"/>
<evidence type="ECO:0000256" key="6">
    <source>
        <dbReference type="ARBA" id="ARBA00022946"/>
    </source>
</evidence>
<comment type="similarity">
    <text evidence="1 10">Belongs to the complex I NDUFS4 subunit family.</text>
</comment>
<protein>
    <recommendedName>
        <fullName evidence="2 10">NADH dehydrogenase [ubiquinone] iron-sulfur protein 4, mitochondrial</fullName>
    </recommendedName>
</protein>
<keyword evidence="12" id="KW-1185">Reference proteome</keyword>
<evidence type="ECO:0000256" key="10">
    <source>
        <dbReference type="RuleBase" id="RU367010"/>
    </source>
</evidence>
<keyword evidence="9 10" id="KW-0472">Membrane</keyword>
<keyword evidence="3 10" id="KW-0813">Transport</keyword>
<dbReference type="Proteomes" id="UP000837675">
    <property type="component" value="Unassembled WGS sequence"/>
</dbReference>
<comment type="subcellular location">
    <subcellularLocation>
        <location evidence="10">Mitochondrion inner membrane</location>
        <topology evidence="10">Peripheral membrane protein</topology>
        <orientation evidence="10">Matrix side</orientation>
    </subcellularLocation>
</comment>
<evidence type="ECO:0000256" key="8">
    <source>
        <dbReference type="ARBA" id="ARBA00023128"/>
    </source>
</evidence>
<keyword evidence="5 10" id="KW-0999">Mitochondrion inner membrane</keyword>
<reference evidence="11" key="1">
    <citation type="submission" date="2021-06" db="EMBL/GenBank/DDBJ databases">
        <authorList>
            <person name="Nardi T."/>
            <person name="Nardi T."/>
        </authorList>
    </citation>
    <scope>NUCLEOTIDE SEQUENCE</scope>
</reference>
<sequence>MAARIYQAFRSTTQSGKKSLGKWILEFTPQTKNFIEPVMGWTGGYDTLASEVKLCFDSKEAAMNYAANSSIEYEILEPRPSKMTLNSYINNFLHN</sequence>
<dbReference type="GO" id="GO:0005743">
    <property type="term" value="C:mitochondrial inner membrane"/>
    <property type="evidence" value="ECO:0007669"/>
    <property type="project" value="UniProtKB-SubCell"/>
</dbReference>
<evidence type="ECO:0000313" key="11">
    <source>
        <dbReference type="EMBL" id="CAG7593336.1"/>
    </source>
</evidence>
<organism evidence="11 12">
    <name type="scientific">Hyalomma marginatum</name>
    <dbReference type="NCBI Taxonomy" id="34627"/>
    <lineage>
        <taxon>Eukaryota</taxon>
        <taxon>Metazoa</taxon>
        <taxon>Ecdysozoa</taxon>
        <taxon>Arthropoda</taxon>
        <taxon>Chelicerata</taxon>
        <taxon>Arachnida</taxon>
        <taxon>Acari</taxon>
        <taxon>Parasitiformes</taxon>
        <taxon>Ixodida</taxon>
        <taxon>Ixodoidea</taxon>
        <taxon>Ixodidae</taxon>
        <taxon>Hyalomminae</taxon>
        <taxon>Hyalomma</taxon>
    </lineage>
</organism>
<accession>A0A8S4C2P6</accession>
<evidence type="ECO:0000256" key="1">
    <source>
        <dbReference type="ARBA" id="ARBA00005882"/>
    </source>
</evidence>
<dbReference type="EMBL" id="CAJVAF010000296">
    <property type="protein sequence ID" value="CAG7593336.1"/>
    <property type="molecule type" value="Genomic_DNA"/>
</dbReference>
<dbReference type="InterPro" id="IPR038532">
    <property type="entry name" value="NDUFS4-like_sf"/>
</dbReference>